<protein>
    <submittedName>
        <fullName evidence="1">Uncharacterized protein</fullName>
    </submittedName>
</protein>
<reference evidence="1 2" key="1">
    <citation type="journal article" date="2022" name="Hortic Res">
        <title>A haplotype resolved chromosomal level avocado genome allows analysis of novel avocado genes.</title>
        <authorList>
            <person name="Nath O."/>
            <person name="Fletcher S.J."/>
            <person name="Hayward A."/>
            <person name="Shaw L.M."/>
            <person name="Masouleh A.K."/>
            <person name="Furtado A."/>
            <person name="Henry R.J."/>
            <person name="Mitter N."/>
        </authorList>
    </citation>
    <scope>NUCLEOTIDE SEQUENCE [LARGE SCALE GENOMIC DNA]</scope>
    <source>
        <strain evidence="2">cv. Hass</strain>
    </source>
</reference>
<accession>A0ACC2KYC3</accession>
<evidence type="ECO:0000313" key="1">
    <source>
        <dbReference type="EMBL" id="KAJ8625783.1"/>
    </source>
</evidence>
<sequence length="759" mass="83870">MGETNMVKVLELSAVSPPPDSVAETYLPLTFFDVSWLQLPSVQRIFFYEFSDPNTTTTTSHFLHFLLPNLKHSLSLALQLFYPLCGNLTLSPQTGFPEIHYADGDSVSFSAVESAADFHHLVSNHPKDPAEFHTLVPILPNSTALLSLQVTLFPNSGICIGFCLHHAAADGRSVNHFMKSWSSINRTGEMSLIAALPLYDRDLVKGPNGLKRLFMEQMEENMLWKNVEQMAVPKVEKPLRVTFVLTRSDVERLKKRAMARPDSTEKPLRCSTFAAACGYVWVCLIKARGYVEDKTVYFTTPVDCRTRLDPPIPNPYFGNCIIAAIAKAPGRDLEGKDGLATASEAIGRAVEGLREGVLKGAENWIPYFASIANEHIVSVAGSPRFRVYDTDFGWGRPSKTEVVSIDGTGAVYIGDSRDDERGIEFGLGPLQRHLFLSPSSTRSGYNSHPSKASSSTNSQTQAQTPTLTSFTPSSQNSNTPLSLALQLFYPFCGNLTQSPQTDFPEIRYIDGDSVSFSVVESADDFQHLIWNHPKDAAKFHTLGPNLPTSSALLSLQITLFPNSGICLGYCLHHAVADGRSVTHFMISWSSINRTGDVSVIAALPLYDRDLVKDPTGLKRIFMEQMEEYKFQKATEQMDVQKLESPLRATFVLTRSDIKRLKQKVMARPDSGAVTLLHFFRWMRGAKASGRDLAGKDGLAAASEAIGGAVEGLREGVLKGAKNWIPSLASLANERIVTVAGWPRFRVYDMDFGWGWPRKT</sequence>
<comment type="caution">
    <text evidence="1">The sequence shown here is derived from an EMBL/GenBank/DDBJ whole genome shotgun (WGS) entry which is preliminary data.</text>
</comment>
<evidence type="ECO:0000313" key="2">
    <source>
        <dbReference type="Proteomes" id="UP001234297"/>
    </source>
</evidence>
<dbReference type="Proteomes" id="UP001234297">
    <property type="component" value="Chromosome 11"/>
</dbReference>
<gene>
    <name evidence="1" type="ORF">MRB53_034313</name>
</gene>
<name>A0ACC2KYC3_PERAE</name>
<dbReference type="EMBL" id="CM056819">
    <property type="protein sequence ID" value="KAJ8625783.1"/>
    <property type="molecule type" value="Genomic_DNA"/>
</dbReference>
<organism evidence="1 2">
    <name type="scientific">Persea americana</name>
    <name type="common">Avocado</name>
    <dbReference type="NCBI Taxonomy" id="3435"/>
    <lineage>
        <taxon>Eukaryota</taxon>
        <taxon>Viridiplantae</taxon>
        <taxon>Streptophyta</taxon>
        <taxon>Embryophyta</taxon>
        <taxon>Tracheophyta</taxon>
        <taxon>Spermatophyta</taxon>
        <taxon>Magnoliopsida</taxon>
        <taxon>Magnoliidae</taxon>
        <taxon>Laurales</taxon>
        <taxon>Lauraceae</taxon>
        <taxon>Persea</taxon>
    </lineage>
</organism>
<keyword evidence="2" id="KW-1185">Reference proteome</keyword>
<proteinExistence type="predicted"/>